<sequence>MRKLKLQMQISVDGYVAGPNGEMDWMSWGWGDDIKAYVKDLHERVDTIVMGRKLAEGFIPHWAAAVQTPEGNDEFSQKMVNTPKVVFSKTLTESTWDNTIVATGDLVNEIKKLKAAGGGDIVTYGGAGFASALIKAGLVDDYHLFVNPAAIGNGMPIFKMLDGKLSLKLVKAHPFEVGIVALNYMQA</sequence>
<evidence type="ECO:0000259" key="1">
    <source>
        <dbReference type="Pfam" id="PF01872"/>
    </source>
</evidence>
<dbReference type="Pfam" id="PF01872">
    <property type="entry name" value="RibD_C"/>
    <property type="match status" value="1"/>
</dbReference>
<evidence type="ECO:0000313" key="3">
    <source>
        <dbReference type="Proteomes" id="UP001500841"/>
    </source>
</evidence>
<feature type="domain" description="Bacterial bifunctional deaminase-reductase C-terminal" evidence="1">
    <location>
        <begin position="3"/>
        <end position="180"/>
    </location>
</feature>
<dbReference type="PANTHER" id="PTHR38011">
    <property type="entry name" value="DIHYDROFOLATE REDUCTASE FAMILY PROTEIN (AFU_ORTHOLOGUE AFUA_8G06820)"/>
    <property type="match status" value="1"/>
</dbReference>
<gene>
    <name evidence="2" type="ORF">GCM10022392_24430</name>
</gene>
<organism evidence="2 3">
    <name type="scientific">Mucilaginibacter panaciglaebae</name>
    <dbReference type="NCBI Taxonomy" id="502331"/>
    <lineage>
        <taxon>Bacteria</taxon>
        <taxon>Pseudomonadati</taxon>
        <taxon>Bacteroidota</taxon>
        <taxon>Sphingobacteriia</taxon>
        <taxon>Sphingobacteriales</taxon>
        <taxon>Sphingobacteriaceae</taxon>
        <taxon>Mucilaginibacter</taxon>
    </lineage>
</organism>
<dbReference type="EMBL" id="BAABCV010000008">
    <property type="protein sequence ID" value="GAA4099362.1"/>
    <property type="molecule type" value="Genomic_DNA"/>
</dbReference>
<dbReference type="Gene3D" id="3.40.430.10">
    <property type="entry name" value="Dihydrofolate Reductase, subunit A"/>
    <property type="match status" value="1"/>
</dbReference>
<protein>
    <submittedName>
        <fullName evidence="2">Dihydrofolate reductase family protein</fullName>
    </submittedName>
</protein>
<dbReference type="RefSeq" id="WP_345104776.1">
    <property type="nucleotide sequence ID" value="NZ_BAABCV010000008.1"/>
</dbReference>
<dbReference type="InterPro" id="IPR002734">
    <property type="entry name" value="RibDG_C"/>
</dbReference>
<dbReference type="InterPro" id="IPR050765">
    <property type="entry name" value="Riboflavin_Biosynth_HTPR"/>
</dbReference>
<dbReference type="PANTHER" id="PTHR38011:SF11">
    <property type="entry name" value="2,5-DIAMINO-6-RIBOSYLAMINO-4(3H)-PYRIMIDINONE 5'-PHOSPHATE REDUCTASE"/>
    <property type="match status" value="1"/>
</dbReference>
<keyword evidence="3" id="KW-1185">Reference proteome</keyword>
<proteinExistence type="predicted"/>
<dbReference type="SUPFAM" id="SSF53597">
    <property type="entry name" value="Dihydrofolate reductase-like"/>
    <property type="match status" value="1"/>
</dbReference>
<accession>A0ABP7WYN5</accession>
<dbReference type="InterPro" id="IPR024072">
    <property type="entry name" value="DHFR-like_dom_sf"/>
</dbReference>
<reference evidence="3" key="1">
    <citation type="journal article" date="2019" name="Int. J. Syst. Evol. Microbiol.">
        <title>The Global Catalogue of Microorganisms (GCM) 10K type strain sequencing project: providing services to taxonomists for standard genome sequencing and annotation.</title>
        <authorList>
            <consortium name="The Broad Institute Genomics Platform"/>
            <consortium name="The Broad Institute Genome Sequencing Center for Infectious Disease"/>
            <person name="Wu L."/>
            <person name="Ma J."/>
        </authorList>
    </citation>
    <scope>NUCLEOTIDE SEQUENCE [LARGE SCALE GENOMIC DNA]</scope>
    <source>
        <strain evidence="3">JCM 17085</strain>
    </source>
</reference>
<comment type="caution">
    <text evidence="2">The sequence shown here is derived from an EMBL/GenBank/DDBJ whole genome shotgun (WGS) entry which is preliminary data.</text>
</comment>
<dbReference type="Proteomes" id="UP001500841">
    <property type="component" value="Unassembled WGS sequence"/>
</dbReference>
<name>A0ABP7WYN5_9SPHI</name>
<evidence type="ECO:0000313" key="2">
    <source>
        <dbReference type="EMBL" id="GAA4099362.1"/>
    </source>
</evidence>